<dbReference type="InterPro" id="IPR001451">
    <property type="entry name" value="Hexapep"/>
</dbReference>
<keyword evidence="2" id="KW-1185">Reference proteome</keyword>
<organism evidence="1 2">
    <name type="scientific">Metaclostridioides mangenotii</name>
    <dbReference type="NCBI Taxonomy" id="1540"/>
    <lineage>
        <taxon>Bacteria</taxon>
        <taxon>Bacillati</taxon>
        <taxon>Bacillota</taxon>
        <taxon>Clostridia</taxon>
        <taxon>Peptostreptococcales</taxon>
        <taxon>Peptostreptococcaceae</taxon>
        <taxon>Metaclostridioides</taxon>
    </lineage>
</organism>
<dbReference type="PANTHER" id="PTHR13061">
    <property type="entry name" value="DYNACTIN SUBUNIT P25"/>
    <property type="match status" value="1"/>
</dbReference>
<sequence>MVIRDFKGINPEIGENVFISETASIIGDVKIGKNCSIWYNSVLRGDGEAIVIGDNSNIQDGVVLHGDYITKIGNNVTVGHKALVHGATVGDNTLIGMGAIVLDNAVIGANSIVAAGSVVTSGKTFPDGVLLMGIPAKVVRELTKEDIEGNKSSAKWYVDTANGYK</sequence>
<proteinExistence type="predicted"/>
<dbReference type="RefSeq" id="WP_209456757.1">
    <property type="nucleotide sequence ID" value="NZ_BAAACS010000002.1"/>
</dbReference>
<accession>A0ABS4EBL4</accession>
<evidence type="ECO:0000313" key="2">
    <source>
        <dbReference type="Proteomes" id="UP000767291"/>
    </source>
</evidence>
<name>A0ABS4EBL4_9FIRM</name>
<gene>
    <name evidence="1" type="ORF">J2Z43_001716</name>
</gene>
<dbReference type="InterPro" id="IPR050484">
    <property type="entry name" value="Transf_Hexapept/Carb_Anhydrase"/>
</dbReference>
<dbReference type="PANTHER" id="PTHR13061:SF29">
    <property type="entry name" value="GAMMA CARBONIC ANHYDRASE-LIKE 1, MITOCHONDRIAL-RELATED"/>
    <property type="match status" value="1"/>
</dbReference>
<dbReference type="Pfam" id="PF00132">
    <property type="entry name" value="Hexapep"/>
    <property type="match status" value="2"/>
</dbReference>
<reference evidence="1 2" key="1">
    <citation type="submission" date="2021-03" db="EMBL/GenBank/DDBJ databases">
        <title>Genomic Encyclopedia of Type Strains, Phase IV (KMG-IV): sequencing the most valuable type-strain genomes for metagenomic binning, comparative biology and taxonomic classification.</title>
        <authorList>
            <person name="Goeker M."/>
        </authorList>
    </citation>
    <scope>NUCLEOTIDE SEQUENCE [LARGE SCALE GENOMIC DNA]</scope>
    <source>
        <strain evidence="1 2">DSM 1289</strain>
    </source>
</reference>
<dbReference type="Proteomes" id="UP000767291">
    <property type="component" value="Unassembled WGS sequence"/>
</dbReference>
<dbReference type="InterPro" id="IPR047324">
    <property type="entry name" value="LbH_gamma_CA-like"/>
</dbReference>
<dbReference type="EMBL" id="JAGGJX010000002">
    <property type="protein sequence ID" value="MBP1855323.1"/>
    <property type="molecule type" value="Genomic_DNA"/>
</dbReference>
<dbReference type="Gene3D" id="2.160.10.10">
    <property type="entry name" value="Hexapeptide repeat proteins"/>
    <property type="match status" value="1"/>
</dbReference>
<dbReference type="InterPro" id="IPR011004">
    <property type="entry name" value="Trimer_LpxA-like_sf"/>
</dbReference>
<evidence type="ECO:0000313" key="1">
    <source>
        <dbReference type="EMBL" id="MBP1855323.1"/>
    </source>
</evidence>
<dbReference type="CDD" id="cd04645">
    <property type="entry name" value="LbH_gamma_CA_like"/>
    <property type="match status" value="1"/>
</dbReference>
<dbReference type="SUPFAM" id="SSF51161">
    <property type="entry name" value="Trimeric LpxA-like enzymes"/>
    <property type="match status" value="1"/>
</dbReference>
<comment type="caution">
    <text evidence="1">The sequence shown here is derived from an EMBL/GenBank/DDBJ whole genome shotgun (WGS) entry which is preliminary data.</text>
</comment>
<protein>
    <submittedName>
        <fullName evidence="1">Carbonic anhydrase/acetyltransferase-like protein (Isoleucine patch superfamily)</fullName>
    </submittedName>
</protein>